<dbReference type="GO" id="GO:0004674">
    <property type="term" value="F:protein serine/threonine kinase activity"/>
    <property type="evidence" value="ECO:0007669"/>
    <property type="project" value="UniProtKB-KW"/>
</dbReference>
<keyword evidence="3" id="KW-0418">Kinase</keyword>
<dbReference type="KEGG" id="hvg:123451184"/>
<dbReference type="PROSITE" id="PS50011">
    <property type="entry name" value="PROTEIN_KINASE_DOM"/>
    <property type="match status" value="1"/>
</dbReference>
<organism evidence="8 9">
    <name type="scientific">Hordeum vulgare subsp. vulgare</name>
    <name type="common">Domesticated barley</name>
    <dbReference type="NCBI Taxonomy" id="112509"/>
    <lineage>
        <taxon>Eukaryota</taxon>
        <taxon>Viridiplantae</taxon>
        <taxon>Streptophyta</taxon>
        <taxon>Embryophyta</taxon>
        <taxon>Tracheophyta</taxon>
        <taxon>Spermatophyta</taxon>
        <taxon>Magnoliopsida</taxon>
        <taxon>Liliopsida</taxon>
        <taxon>Poales</taxon>
        <taxon>Poaceae</taxon>
        <taxon>BOP clade</taxon>
        <taxon>Pooideae</taxon>
        <taxon>Triticodae</taxon>
        <taxon>Triticeae</taxon>
        <taxon>Hordeinae</taxon>
        <taxon>Hordeum</taxon>
    </lineage>
</organism>
<evidence type="ECO:0000256" key="4">
    <source>
        <dbReference type="ARBA" id="ARBA00022840"/>
    </source>
</evidence>
<dbReference type="SUPFAM" id="SSF56112">
    <property type="entry name" value="Protein kinase-like (PK-like)"/>
    <property type="match status" value="1"/>
</dbReference>
<dbReference type="InterPro" id="IPR000719">
    <property type="entry name" value="Prot_kinase_dom"/>
</dbReference>
<keyword evidence="1" id="KW-0808">Transferase</keyword>
<dbReference type="Gene3D" id="1.10.510.10">
    <property type="entry name" value="Transferase(Phosphotransferase) domain 1"/>
    <property type="match status" value="1"/>
</dbReference>
<dbReference type="PROSITE" id="PS00107">
    <property type="entry name" value="PROTEIN_KINASE_ATP"/>
    <property type="match status" value="1"/>
</dbReference>
<dbReference type="Gramene" id="HORVU.MOREX.r3.4HG0344940.1">
    <property type="protein sequence ID" value="HORVU.MOREX.r3.4HG0344940.1"/>
    <property type="gene ID" value="HORVU.MOREX.r3.4HG0344940"/>
</dbReference>
<comment type="similarity">
    <text evidence="6">Belongs to the protein kinase superfamily.</text>
</comment>
<keyword evidence="2 5" id="KW-0547">Nucleotide-binding</keyword>
<evidence type="ECO:0000256" key="1">
    <source>
        <dbReference type="ARBA" id="ARBA00022679"/>
    </source>
</evidence>
<gene>
    <name evidence="8" type="primary">LOC123451184</name>
</gene>
<dbReference type="SMART" id="SM00220">
    <property type="entry name" value="S_TKc"/>
    <property type="match status" value="1"/>
</dbReference>
<dbReference type="PANTHER" id="PTHR45707">
    <property type="entry name" value="C2 CALCIUM/LIPID-BINDING PLANT PHOSPHORIBOSYLTRANSFERASE FAMILY PROTEIN"/>
    <property type="match status" value="1"/>
</dbReference>
<evidence type="ECO:0000256" key="6">
    <source>
        <dbReference type="RuleBase" id="RU000304"/>
    </source>
</evidence>
<keyword evidence="4 5" id="KW-0067">ATP-binding</keyword>
<dbReference type="InterPro" id="IPR008271">
    <property type="entry name" value="Ser/Thr_kinase_AS"/>
</dbReference>
<dbReference type="Pfam" id="PF00069">
    <property type="entry name" value="Pkinase"/>
    <property type="match status" value="1"/>
</dbReference>
<dbReference type="Proteomes" id="UP000011116">
    <property type="component" value="Chromosome 4H"/>
</dbReference>
<feature type="binding site" evidence="5">
    <location>
        <position position="66"/>
    </location>
    <ligand>
        <name>ATP</name>
        <dbReference type="ChEBI" id="CHEBI:30616"/>
    </ligand>
</feature>
<dbReference type="InterPro" id="IPR017441">
    <property type="entry name" value="Protein_kinase_ATP_BS"/>
</dbReference>
<dbReference type="RefSeq" id="XP_044984127.1">
    <property type="nucleotide sequence ID" value="XM_045128192.1"/>
</dbReference>
<dbReference type="PROSITE" id="PS00108">
    <property type="entry name" value="PROTEIN_KINASE_ST"/>
    <property type="match status" value="1"/>
</dbReference>
<dbReference type="Gene3D" id="3.30.200.20">
    <property type="entry name" value="Phosphorylase Kinase, domain 1"/>
    <property type="match status" value="1"/>
</dbReference>
<name>A0A8I6XMM6_HORVV</name>
<dbReference type="PIRSF" id="PIRSF000654">
    <property type="entry name" value="Integrin-linked_kinase"/>
    <property type="match status" value="1"/>
</dbReference>
<dbReference type="EnsemblPlants" id="HORVU.MOREX.r3.4HG0344940.1">
    <property type="protein sequence ID" value="HORVU.MOREX.r3.4HG0344940.1"/>
    <property type="gene ID" value="HORVU.MOREX.r3.4HG0344940"/>
</dbReference>
<dbReference type="FunFam" id="3.30.200.20:FF:000465">
    <property type="entry name" value="Cysteine-rich receptor-like protein kinase 6"/>
    <property type="match status" value="1"/>
</dbReference>
<dbReference type="Gramene" id="HORVU.MOREX.r2.4HG0287960.1">
    <property type="protein sequence ID" value="HORVU.MOREX.r2.4HG0287960.1"/>
    <property type="gene ID" value="HORVU.MOREX.r2.4HG0287960"/>
</dbReference>
<dbReference type="PANTHER" id="PTHR45707:SF59">
    <property type="entry name" value="PROTEIN KINASE DOMAIN-CONTAINING PROTEIN"/>
    <property type="match status" value="1"/>
</dbReference>
<reference evidence="9" key="1">
    <citation type="journal article" date="2012" name="Nature">
        <title>A physical, genetic and functional sequence assembly of the barley genome.</title>
        <authorList>
            <consortium name="The International Barley Genome Sequencing Consortium"/>
            <person name="Mayer K.F."/>
            <person name="Waugh R."/>
            <person name="Brown J.W."/>
            <person name="Schulman A."/>
            <person name="Langridge P."/>
            <person name="Platzer M."/>
            <person name="Fincher G.B."/>
            <person name="Muehlbauer G.J."/>
            <person name="Sato K."/>
            <person name="Close T.J."/>
            <person name="Wise R.P."/>
            <person name="Stein N."/>
        </authorList>
    </citation>
    <scope>NUCLEOTIDE SEQUENCE [LARGE SCALE GENOMIC DNA]</scope>
    <source>
        <strain evidence="9">cv. Morex</strain>
    </source>
</reference>
<reference evidence="8" key="2">
    <citation type="submission" date="2020-10" db="EMBL/GenBank/DDBJ databases">
        <authorList>
            <person name="Scholz U."/>
            <person name="Mascher M."/>
            <person name="Fiebig A."/>
        </authorList>
    </citation>
    <scope>NUCLEOTIDE SEQUENCE [LARGE SCALE GENOMIC DNA]</scope>
    <source>
        <strain evidence="8">cv. Morex</strain>
    </source>
</reference>
<accession>A0A8I6XMM6</accession>
<evidence type="ECO:0000259" key="7">
    <source>
        <dbReference type="PROSITE" id="PS50011"/>
    </source>
</evidence>
<dbReference type="FunFam" id="1.10.510.10:FF:000870">
    <property type="entry name" value="OSJNBa0016N04.16-like protein"/>
    <property type="match status" value="1"/>
</dbReference>
<reference evidence="8" key="3">
    <citation type="submission" date="2022-01" db="UniProtKB">
        <authorList>
            <consortium name="EnsemblPlants"/>
        </authorList>
    </citation>
    <scope>IDENTIFICATION</scope>
    <source>
        <strain evidence="8">subsp. vulgare</strain>
    </source>
</reference>
<dbReference type="GO" id="GO:0005524">
    <property type="term" value="F:ATP binding"/>
    <property type="evidence" value="ECO:0007669"/>
    <property type="project" value="UniProtKB-UniRule"/>
</dbReference>
<feature type="domain" description="Protein kinase" evidence="7">
    <location>
        <begin position="37"/>
        <end position="332"/>
    </location>
</feature>
<dbReference type="InterPro" id="IPR011009">
    <property type="entry name" value="Kinase-like_dom_sf"/>
</dbReference>
<dbReference type="AlphaFoldDB" id="A0A8I6XMM6"/>
<dbReference type="RefSeq" id="XP_044984125.1">
    <property type="nucleotide sequence ID" value="XM_045128190.1"/>
</dbReference>
<evidence type="ECO:0000256" key="5">
    <source>
        <dbReference type="PROSITE-ProRule" id="PRU10141"/>
    </source>
</evidence>
<evidence type="ECO:0000256" key="2">
    <source>
        <dbReference type="ARBA" id="ARBA00022741"/>
    </source>
</evidence>
<evidence type="ECO:0000313" key="9">
    <source>
        <dbReference type="Proteomes" id="UP000011116"/>
    </source>
</evidence>
<dbReference type="OrthoDB" id="582659at2759"/>
<dbReference type="SMR" id="A0A8I6XMM6"/>
<keyword evidence="6" id="KW-0723">Serine/threonine-protein kinase</keyword>
<evidence type="ECO:0000313" key="8">
    <source>
        <dbReference type="EnsemblPlants" id="HORVU.MOREX.r3.4HG0344940.1"/>
    </source>
</evidence>
<evidence type="ECO:0000256" key="3">
    <source>
        <dbReference type="ARBA" id="ARBA00022777"/>
    </source>
</evidence>
<dbReference type="RefSeq" id="XP_044984126.1">
    <property type="nucleotide sequence ID" value="XM_045128191.1"/>
</dbReference>
<keyword evidence="9" id="KW-1185">Reference proteome</keyword>
<sequence>MATYVGGVNTEENSHTVLSTLPKELPLDFLRTITDQFADKCILGTGAFGTVYTGVMPDNQRIAVKKLAESAPVARDKAFTNEVQNIMALRHKNVVKLVGYCHEGQKKVVQNNGRYIVADVYESLLCYEYLPVGSLQKNLFDKPINMAWDTRFKIIKGICDGLLFLHRIPIIHMDLKPQNILLDDNMTPKIADFGLSRLFGQEQTRANTQNVVGSYGYIAPEYLYRGEISTQSDIYSLGLLIIETTTGEKNTPKQNEPSAREFIERVRQNWTQGHIASIYQLNPNGLQEVKLCIEIGLECVHIERKGRPSIESIVDRLYGRCANQDPTTSMRA</sequence>
<proteinExistence type="inferred from homology"/>
<protein>
    <recommendedName>
        <fullName evidence="7">Protein kinase domain-containing protein</fullName>
    </recommendedName>
</protein>
<dbReference type="GeneID" id="123451184"/>